<dbReference type="InterPro" id="IPR000847">
    <property type="entry name" value="LysR_HTH_N"/>
</dbReference>
<dbReference type="EMBL" id="DABDWV010000017">
    <property type="protein sequence ID" value="HAI2740438.1"/>
    <property type="molecule type" value="Genomic_DNA"/>
</dbReference>
<dbReference type="EMBL" id="DABDWT010000017">
    <property type="protein sequence ID" value="HAI2719687.1"/>
    <property type="molecule type" value="Genomic_DNA"/>
</dbReference>
<evidence type="ECO:0000256" key="2">
    <source>
        <dbReference type="ARBA" id="ARBA00023015"/>
    </source>
</evidence>
<dbReference type="InterPro" id="IPR036388">
    <property type="entry name" value="WH-like_DNA-bd_sf"/>
</dbReference>
<reference evidence="7" key="2">
    <citation type="submission" date="2020-03" db="EMBL/GenBank/DDBJ databases">
        <authorList>
            <consortium name="NCBI Pathogen Detection Project"/>
        </authorList>
    </citation>
    <scope>NUCLEOTIDE SEQUENCE</scope>
    <source>
        <strain evidence="6">2015C-3864</strain>
        <strain evidence="7">2015C-3865</strain>
    </source>
</reference>
<dbReference type="InterPro" id="IPR036390">
    <property type="entry name" value="WH_DNA-bd_sf"/>
</dbReference>
<dbReference type="Pfam" id="PF03466">
    <property type="entry name" value="LysR_substrate"/>
    <property type="match status" value="1"/>
</dbReference>
<evidence type="ECO:0000256" key="3">
    <source>
        <dbReference type="ARBA" id="ARBA00023125"/>
    </source>
</evidence>
<dbReference type="Gene3D" id="3.40.190.290">
    <property type="match status" value="1"/>
</dbReference>
<dbReference type="PANTHER" id="PTHR30126">
    <property type="entry name" value="HTH-TYPE TRANSCRIPTIONAL REGULATOR"/>
    <property type="match status" value="1"/>
</dbReference>
<keyword evidence="2" id="KW-0805">Transcription regulation</keyword>
<dbReference type="PROSITE" id="PS50931">
    <property type="entry name" value="HTH_LYSR"/>
    <property type="match status" value="1"/>
</dbReference>
<dbReference type="Pfam" id="PF00126">
    <property type="entry name" value="HTH_1"/>
    <property type="match status" value="1"/>
</dbReference>
<feature type="domain" description="HTH lysR-type" evidence="5">
    <location>
        <begin position="10"/>
        <end position="62"/>
    </location>
</feature>
<proteinExistence type="inferred from homology"/>
<dbReference type="SUPFAM" id="SSF46785">
    <property type="entry name" value="Winged helix' DNA-binding domain"/>
    <property type="match status" value="1"/>
</dbReference>
<dbReference type="SUPFAM" id="SSF53850">
    <property type="entry name" value="Periplasmic binding protein-like II"/>
    <property type="match status" value="1"/>
</dbReference>
<accession>A0A793D6S9</accession>
<protein>
    <submittedName>
        <fullName evidence="7">LysR family transcriptional regulator</fullName>
    </submittedName>
</protein>
<reference evidence="7" key="1">
    <citation type="journal article" date="2018" name="Genome Biol.">
        <title>SKESA: strategic k-mer extension for scrupulous assemblies.</title>
        <authorList>
            <person name="Souvorov A."/>
            <person name="Agarwala R."/>
            <person name="Lipman D.J."/>
        </authorList>
    </citation>
    <scope>NUCLEOTIDE SEQUENCE</scope>
    <source>
        <strain evidence="6">2015C-3864</strain>
        <strain evidence="7">2015C-3865</strain>
    </source>
</reference>
<dbReference type="GO" id="GO:0003700">
    <property type="term" value="F:DNA-binding transcription factor activity"/>
    <property type="evidence" value="ECO:0007669"/>
    <property type="project" value="InterPro"/>
</dbReference>
<comment type="caution">
    <text evidence="7">The sequence shown here is derived from an EMBL/GenBank/DDBJ whole genome shotgun (WGS) entry which is preliminary data.</text>
</comment>
<dbReference type="Gene3D" id="1.10.10.10">
    <property type="entry name" value="Winged helix-like DNA-binding domain superfamily/Winged helix DNA-binding domain"/>
    <property type="match status" value="1"/>
</dbReference>
<organism evidence="7">
    <name type="scientific">Escherichia coli</name>
    <dbReference type="NCBI Taxonomy" id="562"/>
    <lineage>
        <taxon>Bacteria</taxon>
        <taxon>Pseudomonadati</taxon>
        <taxon>Pseudomonadota</taxon>
        <taxon>Gammaproteobacteria</taxon>
        <taxon>Enterobacterales</taxon>
        <taxon>Enterobacteriaceae</taxon>
        <taxon>Escherichia</taxon>
    </lineage>
</organism>
<name>A0A793D6S9_ECOLX</name>
<dbReference type="FunFam" id="3.40.190.290:FF:000017">
    <property type="entry name" value="LysR family transcriptional regulator"/>
    <property type="match status" value="1"/>
</dbReference>
<dbReference type="GO" id="GO:0000976">
    <property type="term" value="F:transcription cis-regulatory region binding"/>
    <property type="evidence" value="ECO:0007669"/>
    <property type="project" value="TreeGrafter"/>
</dbReference>
<dbReference type="AlphaFoldDB" id="A0A793D6S9"/>
<sequence>MNSIFTEENLLAFTTAARFGSFSKAAEELGLTTSAISYTIKRIETGLDVVLFTRSTRSIELTESGRYFFRKATDLLNDFYAIKRSIDTISQGIEARVRICINQLLYTPKHTARLLQVLKKQFPTCQITVTTEVYNGVWDAIINNQANIAIGAPDTLLDGGGIDYTEIGAIRWAFAIAPDHPLAFVPEPIAESQLRLYPNIMVEDTAHTINKKVGWLLHGQESILVPDFNTKCQCQILGEGIGFLPDYMVREAMAQSLLVTRQIHNPRQDSRMLLATQHSATGQVTQWIKKQFAPNGILTGIYQDLLHRENKSLPTSRCAVNSGLHQPPAFITHSEINLLPGTGGEYK</sequence>
<dbReference type="FunFam" id="1.10.10.10:FF:000406">
    <property type="entry name" value="DNA-binding transcriptional LysR family regulator"/>
    <property type="match status" value="1"/>
</dbReference>
<dbReference type="RefSeq" id="WP_106879057.1">
    <property type="nucleotide sequence ID" value="NZ_CP027371.1"/>
</dbReference>
<evidence type="ECO:0000259" key="5">
    <source>
        <dbReference type="PROSITE" id="PS50931"/>
    </source>
</evidence>
<evidence type="ECO:0000256" key="1">
    <source>
        <dbReference type="ARBA" id="ARBA00009437"/>
    </source>
</evidence>
<comment type="similarity">
    <text evidence="1">Belongs to the LysR transcriptional regulatory family.</text>
</comment>
<keyword evidence="3" id="KW-0238">DNA-binding</keyword>
<evidence type="ECO:0000313" key="7">
    <source>
        <dbReference type="EMBL" id="HAI2740438.1"/>
    </source>
</evidence>
<evidence type="ECO:0000256" key="4">
    <source>
        <dbReference type="ARBA" id="ARBA00023163"/>
    </source>
</evidence>
<evidence type="ECO:0000313" key="6">
    <source>
        <dbReference type="EMBL" id="HAI2719687.1"/>
    </source>
</evidence>
<dbReference type="InterPro" id="IPR005119">
    <property type="entry name" value="LysR_subst-bd"/>
</dbReference>
<keyword evidence="4" id="KW-0804">Transcription</keyword>
<dbReference type="PANTHER" id="PTHR30126:SF18">
    <property type="entry name" value="LYSR FAMILY TRANSCRIPTIONAL REGULATOR"/>
    <property type="match status" value="1"/>
</dbReference>
<gene>
    <name evidence="7" type="ORF">HJK56_003311</name>
    <name evidence="6" type="ORF">HJK63_003264</name>
</gene>